<dbReference type="Proteomes" id="UP001497680">
    <property type="component" value="Unassembled WGS sequence"/>
</dbReference>
<keyword evidence="2" id="KW-1185">Reference proteome</keyword>
<comment type="caution">
    <text evidence="1">The sequence shown here is derived from an EMBL/GenBank/DDBJ whole genome shotgun (WGS) entry which is preliminary data.</text>
</comment>
<name>A0ACC0CUM7_9PEZI</name>
<proteinExistence type="predicted"/>
<keyword evidence="1" id="KW-0378">Hydrolase</keyword>
<sequence>MATRNHHVCYVVPPYLLSAIADSSHNEDHVRESARNALTSHKSYVGKREKRFAALTAPRGSKGAAAARKSIVPDHMLQHIADCEDVDDETRACAKRDLEHIKKVHAKYQEAQGISGDTSAQKTLTATDDSSDATEKTYRAVYDSNHDSNEAHLPGKVIRVEGQKASSDEAANEAYDNAGLVLSFYKDIFNWNSIDNKNMNVISSVHFGVNYENAFWDPEAAQMVYGDGNTFLTNFTGCIDVIGHELTHAVTEHTSPLDYTGQSGALNEHVSDVFGIMIKQRVENETADKADWLIGEYCLMPGVKGVALRSMKAPGTAYDDPRFGKDPQPDNFKDYKVTTDDNGGVHMYSGIPNKAFYNAAVAFGGYSWEKAGKVWWETMRSGQVPAKCTFAQFADVTVDKAEELFGDDAATIVRKAWTDVGVVRKSH</sequence>
<evidence type="ECO:0000313" key="2">
    <source>
        <dbReference type="Proteomes" id="UP001497680"/>
    </source>
</evidence>
<gene>
    <name evidence="1" type="ORF">F4821DRAFT_271400</name>
</gene>
<reference evidence="1 2" key="1">
    <citation type="journal article" date="2022" name="New Phytol.">
        <title>Ecological generalism drives hyperdiversity of secondary metabolite gene clusters in xylarialean endophytes.</title>
        <authorList>
            <person name="Franco M.E.E."/>
            <person name="Wisecaver J.H."/>
            <person name="Arnold A.E."/>
            <person name="Ju Y.M."/>
            <person name="Slot J.C."/>
            <person name="Ahrendt S."/>
            <person name="Moore L.P."/>
            <person name="Eastman K.E."/>
            <person name="Scott K."/>
            <person name="Konkel Z."/>
            <person name="Mondo S.J."/>
            <person name="Kuo A."/>
            <person name="Hayes R.D."/>
            <person name="Haridas S."/>
            <person name="Andreopoulos B."/>
            <person name="Riley R."/>
            <person name="LaButti K."/>
            <person name="Pangilinan J."/>
            <person name="Lipzen A."/>
            <person name="Amirebrahimi M."/>
            <person name="Yan J."/>
            <person name="Adam C."/>
            <person name="Keymanesh K."/>
            <person name="Ng V."/>
            <person name="Louie K."/>
            <person name="Northen T."/>
            <person name="Drula E."/>
            <person name="Henrissat B."/>
            <person name="Hsieh H.M."/>
            <person name="Youens-Clark K."/>
            <person name="Lutzoni F."/>
            <person name="Miadlikowska J."/>
            <person name="Eastwood D.C."/>
            <person name="Hamelin R.C."/>
            <person name="Grigoriev I.V."/>
            <person name="U'Ren J.M."/>
        </authorList>
    </citation>
    <scope>NUCLEOTIDE SEQUENCE [LARGE SCALE GENOMIC DNA]</scope>
    <source>
        <strain evidence="1 2">ER1909</strain>
    </source>
</reference>
<evidence type="ECO:0000313" key="1">
    <source>
        <dbReference type="EMBL" id="KAI6084027.1"/>
    </source>
</evidence>
<accession>A0ACC0CUM7</accession>
<keyword evidence="1" id="KW-0482">Metalloprotease</keyword>
<dbReference type="EMBL" id="MU394343">
    <property type="protein sequence ID" value="KAI6084027.1"/>
    <property type="molecule type" value="Genomic_DNA"/>
</dbReference>
<organism evidence="1 2">
    <name type="scientific">Hypoxylon rubiginosum</name>
    <dbReference type="NCBI Taxonomy" id="110542"/>
    <lineage>
        <taxon>Eukaryota</taxon>
        <taxon>Fungi</taxon>
        <taxon>Dikarya</taxon>
        <taxon>Ascomycota</taxon>
        <taxon>Pezizomycotina</taxon>
        <taxon>Sordariomycetes</taxon>
        <taxon>Xylariomycetidae</taxon>
        <taxon>Xylariales</taxon>
        <taxon>Hypoxylaceae</taxon>
        <taxon>Hypoxylon</taxon>
    </lineage>
</organism>
<protein>
    <submittedName>
        <fullName evidence="1">Metalloprotease</fullName>
    </submittedName>
</protein>
<keyword evidence="1" id="KW-0645">Protease</keyword>